<keyword evidence="1" id="KW-0472">Membrane</keyword>
<feature type="transmembrane region" description="Helical" evidence="1">
    <location>
        <begin position="162"/>
        <end position="183"/>
    </location>
</feature>
<sequence length="265" mass="27270">MSPAPPAPPAAPAPRPPASGTLLRVLTHTQNASAAVFGVFLGVHLAAPLAAAVGGLSGADGAMLIGREYYLPLEPIAVFAPLGLHVAASIARRALLAARSGPRRLSTQQYLGYALIPLVFPHVLLHRIIPSEDAAPISALSPSEFGFEFVANAVATRPWMTAGYVALTGVALWHTLVGGMKVVGWARRLAGRRGGDGEVAGAGAAPRVVGKRRRIGLRGIVGVLVGLVGLGLWRLGGESAGLSTAVVRRYDALYAAAPWASLGLK</sequence>
<dbReference type="Pfam" id="PF07950">
    <property type="entry name" value="MCP1_TM"/>
    <property type="match status" value="1"/>
</dbReference>
<comment type="caution">
    <text evidence="3">The sequence shown here is derived from an EMBL/GenBank/DDBJ whole genome shotgun (WGS) entry which is preliminary data.</text>
</comment>
<feature type="domain" description="Mitochondrial adapter protein MCP1 transmembrane" evidence="2">
    <location>
        <begin position="117"/>
        <end position="231"/>
    </location>
</feature>
<evidence type="ECO:0000259" key="2">
    <source>
        <dbReference type="Pfam" id="PF07950"/>
    </source>
</evidence>
<evidence type="ECO:0000313" key="3">
    <source>
        <dbReference type="EMBL" id="KAL1410749.1"/>
    </source>
</evidence>
<accession>A0ABR3Q7P9</accession>
<keyword evidence="4" id="KW-1185">Reference proteome</keyword>
<protein>
    <recommendedName>
        <fullName evidence="2">Mitochondrial adapter protein MCP1 transmembrane domain-containing protein</fullName>
    </recommendedName>
</protein>
<feature type="transmembrane region" description="Helical" evidence="1">
    <location>
        <begin position="110"/>
        <end position="129"/>
    </location>
</feature>
<dbReference type="Proteomes" id="UP001565368">
    <property type="component" value="Unassembled WGS sequence"/>
</dbReference>
<dbReference type="PANTHER" id="PTHR38409">
    <property type="entry name" value="MDM10-COMPLEMENTING PROTEIN 1"/>
    <property type="match status" value="1"/>
</dbReference>
<keyword evidence="1" id="KW-0812">Transmembrane</keyword>
<dbReference type="InterPro" id="IPR039960">
    <property type="entry name" value="MCP1"/>
</dbReference>
<keyword evidence="1" id="KW-1133">Transmembrane helix</keyword>
<dbReference type="InterPro" id="IPR012472">
    <property type="entry name" value="MCP1_TM"/>
</dbReference>
<evidence type="ECO:0000256" key="1">
    <source>
        <dbReference type="SAM" id="Phobius"/>
    </source>
</evidence>
<reference evidence="3 4" key="1">
    <citation type="submission" date="2023-08" db="EMBL/GenBank/DDBJ databases">
        <title>Annotated Genome Sequence of Vanrija albida AlHP1.</title>
        <authorList>
            <person name="Herzog R."/>
        </authorList>
    </citation>
    <scope>NUCLEOTIDE SEQUENCE [LARGE SCALE GENOMIC DNA]</scope>
    <source>
        <strain evidence="3 4">AlHP1</strain>
    </source>
</reference>
<organism evidence="3 4">
    <name type="scientific">Vanrija albida</name>
    <dbReference type="NCBI Taxonomy" id="181172"/>
    <lineage>
        <taxon>Eukaryota</taxon>
        <taxon>Fungi</taxon>
        <taxon>Dikarya</taxon>
        <taxon>Basidiomycota</taxon>
        <taxon>Agaricomycotina</taxon>
        <taxon>Tremellomycetes</taxon>
        <taxon>Trichosporonales</taxon>
        <taxon>Trichosporonaceae</taxon>
        <taxon>Vanrija</taxon>
    </lineage>
</organism>
<dbReference type="GeneID" id="95982734"/>
<gene>
    <name evidence="3" type="ORF">Q8F55_001691</name>
</gene>
<dbReference type="RefSeq" id="XP_069210693.1">
    <property type="nucleotide sequence ID" value="XM_069350307.1"/>
</dbReference>
<feature type="transmembrane region" description="Helical" evidence="1">
    <location>
        <begin position="215"/>
        <end position="233"/>
    </location>
</feature>
<feature type="transmembrane region" description="Helical" evidence="1">
    <location>
        <begin position="76"/>
        <end position="98"/>
    </location>
</feature>
<dbReference type="SUPFAM" id="SSF81343">
    <property type="entry name" value="Fumarate reductase respiratory complex transmembrane subunits"/>
    <property type="match status" value="1"/>
</dbReference>
<feature type="transmembrane region" description="Helical" evidence="1">
    <location>
        <begin position="34"/>
        <end position="56"/>
    </location>
</feature>
<dbReference type="PANTHER" id="PTHR38409:SF1">
    <property type="entry name" value="MITOCHONDRIAL ADAPTER PROTEIN MCP1"/>
    <property type="match status" value="1"/>
</dbReference>
<evidence type="ECO:0000313" key="4">
    <source>
        <dbReference type="Proteomes" id="UP001565368"/>
    </source>
</evidence>
<dbReference type="InterPro" id="IPR034804">
    <property type="entry name" value="SQR/QFR_C/D"/>
</dbReference>
<dbReference type="EMBL" id="JBBXJM010000002">
    <property type="protein sequence ID" value="KAL1410749.1"/>
    <property type="molecule type" value="Genomic_DNA"/>
</dbReference>
<name>A0ABR3Q7P9_9TREE</name>
<proteinExistence type="predicted"/>